<reference evidence="9" key="1">
    <citation type="submission" date="2019-03" db="EMBL/GenBank/DDBJ databases">
        <title>Long read genome sequence of the mycoparasitic Pythium oligandrum ATCC 38472 isolated from sugarbeet rhizosphere.</title>
        <authorList>
            <person name="Gaulin E."/>
        </authorList>
    </citation>
    <scope>NUCLEOTIDE SEQUENCE</scope>
    <source>
        <strain evidence="9">ATCC 38472_TT</strain>
    </source>
</reference>
<evidence type="ECO:0000256" key="5">
    <source>
        <dbReference type="ARBA" id="ARBA00022989"/>
    </source>
</evidence>
<feature type="transmembrane region" description="Helical" evidence="8">
    <location>
        <begin position="406"/>
        <end position="431"/>
    </location>
</feature>
<feature type="transmembrane region" description="Helical" evidence="8">
    <location>
        <begin position="22"/>
        <end position="40"/>
    </location>
</feature>
<evidence type="ECO:0000313" key="9">
    <source>
        <dbReference type="EMBL" id="TMW60946.1"/>
    </source>
</evidence>
<dbReference type="AlphaFoldDB" id="A0A8K1FFV1"/>
<evidence type="ECO:0000256" key="4">
    <source>
        <dbReference type="ARBA" id="ARBA00022821"/>
    </source>
</evidence>
<accession>A0A8K1FFV1</accession>
<name>A0A8K1FFV1_PYTOL</name>
<evidence type="ECO:0000256" key="3">
    <source>
        <dbReference type="ARBA" id="ARBA00022692"/>
    </source>
</evidence>
<keyword evidence="7" id="KW-0568">Pathogenesis-related protein</keyword>
<organism evidence="9 10">
    <name type="scientific">Pythium oligandrum</name>
    <name type="common">Mycoparasitic fungus</name>
    <dbReference type="NCBI Taxonomy" id="41045"/>
    <lineage>
        <taxon>Eukaryota</taxon>
        <taxon>Sar</taxon>
        <taxon>Stramenopiles</taxon>
        <taxon>Oomycota</taxon>
        <taxon>Peronosporomycetes</taxon>
        <taxon>Pythiales</taxon>
        <taxon>Pythiaceae</taxon>
        <taxon>Pythium</taxon>
    </lineage>
</organism>
<comment type="similarity">
    <text evidence="2">Belongs to the MLO family.</text>
</comment>
<feature type="transmembrane region" description="Helical" evidence="8">
    <location>
        <begin position="215"/>
        <end position="234"/>
    </location>
</feature>
<sequence length="640" mass="73206">MAGGDNSGSLFRIGDNVELSRVLGHISVLVVFVIVLEQGLHRLGHHVKRYPKYNEMMSKIYGELMILGLIGLGIKIAKEVAHLDPYSKNMIAVQAADILVFVLALLLILQAISIFLQLRYKNIQIDKAELLSSSRLLEEFERHQRAAGRFSQVVAMCARWFVPAKYRKRCRPVQSSDFEDLAKTRVLRHFFLKMHGLPGPFPFAKYLRQAQENQINHMIEVDISTWVVLLLFGWGLAEATELMEGHGGNPEAEFAVVASLFGLMWFTVALHIVIYCYFTWAIKTLLDAAVGSDWKKEKGSLIKKLHEISRYEEQLPYLAQNAAALDAIASMERVREEKEIQNAQHRPRCHDTGFQVIEALVRRFLRACWPPRQRLPIDSSTPDFGAYTTTRQNVQVHWFSPKPWQFIVMTSLMLNAFCFALFCQCALYQMAELYNKYGFISIVNVPIPFLVNMIILQPHIIRQFILVSSICHIDGDALGEIIDHFTETVRLRAEFKLRVLEHLSHTGATLKVIETAFERQDPHKTGFLEIDQVRLVLGQYGFKLSYFRFSSVTKLLFQLHGTKIKYTDVLNQLSQQEDVRSLYGGSMVLISSEGTLERMSFAPLQSHDAQFVPSPRRTWGVVDTRRSASDQENVIERMVL</sequence>
<protein>
    <recommendedName>
        <fullName evidence="11">EF-hand domain-containing protein</fullName>
    </recommendedName>
</protein>
<dbReference type="GO" id="GO:0006952">
    <property type="term" value="P:defense response"/>
    <property type="evidence" value="ECO:0007669"/>
    <property type="project" value="UniProtKB-KW"/>
</dbReference>
<dbReference type="PANTHER" id="PTHR31942:SF52">
    <property type="entry name" value="MLO-LIKE PROTEIN 1"/>
    <property type="match status" value="1"/>
</dbReference>
<gene>
    <name evidence="9" type="ORF">Poli38472_000988</name>
</gene>
<keyword evidence="4" id="KW-0611">Plant defense</keyword>
<feature type="transmembrane region" description="Helical" evidence="8">
    <location>
        <begin position="254"/>
        <end position="278"/>
    </location>
</feature>
<evidence type="ECO:0008006" key="11">
    <source>
        <dbReference type="Google" id="ProtNLM"/>
    </source>
</evidence>
<feature type="transmembrane region" description="Helical" evidence="8">
    <location>
        <begin position="437"/>
        <end position="456"/>
    </location>
</feature>
<dbReference type="Proteomes" id="UP000794436">
    <property type="component" value="Unassembled WGS sequence"/>
</dbReference>
<evidence type="ECO:0000256" key="1">
    <source>
        <dbReference type="ARBA" id="ARBA00004141"/>
    </source>
</evidence>
<keyword evidence="3 8" id="KW-0812">Transmembrane</keyword>
<proteinExistence type="inferred from homology"/>
<dbReference type="PANTHER" id="PTHR31942">
    <property type="entry name" value="MLO-LIKE PROTEIN 1"/>
    <property type="match status" value="1"/>
</dbReference>
<feature type="transmembrane region" description="Helical" evidence="8">
    <location>
        <begin position="60"/>
        <end position="78"/>
    </location>
</feature>
<dbReference type="GO" id="GO:0016020">
    <property type="term" value="C:membrane"/>
    <property type="evidence" value="ECO:0007669"/>
    <property type="project" value="UniProtKB-SubCell"/>
</dbReference>
<dbReference type="InterPro" id="IPR004326">
    <property type="entry name" value="Mlo"/>
</dbReference>
<feature type="transmembrane region" description="Helical" evidence="8">
    <location>
        <begin position="98"/>
        <end position="118"/>
    </location>
</feature>
<dbReference type="OrthoDB" id="68481at2759"/>
<comment type="subcellular location">
    <subcellularLocation>
        <location evidence="1">Membrane</location>
        <topology evidence="1">Multi-pass membrane protein</topology>
    </subcellularLocation>
</comment>
<evidence type="ECO:0000256" key="2">
    <source>
        <dbReference type="ARBA" id="ARBA00006574"/>
    </source>
</evidence>
<dbReference type="EMBL" id="SPLM01000108">
    <property type="protein sequence ID" value="TMW60946.1"/>
    <property type="molecule type" value="Genomic_DNA"/>
</dbReference>
<evidence type="ECO:0000256" key="7">
    <source>
        <dbReference type="ARBA" id="ARBA00023265"/>
    </source>
</evidence>
<keyword evidence="6 8" id="KW-0472">Membrane</keyword>
<evidence type="ECO:0000313" key="10">
    <source>
        <dbReference type="Proteomes" id="UP000794436"/>
    </source>
</evidence>
<keyword evidence="10" id="KW-1185">Reference proteome</keyword>
<keyword evidence="5 8" id="KW-1133">Transmembrane helix</keyword>
<comment type="caution">
    <text evidence="9">The sequence shown here is derived from an EMBL/GenBank/DDBJ whole genome shotgun (WGS) entry which is preliminary data.</text>
</comment>
<evidence type="ECO:0000256" key="8">
    <source>
        <dbReference type="SAM" id="Phobius"/>
    </source>
</evidence>
<evidence type="ECO:0000256" key="6">
    <source>
        <dbReference type="ARBA" id="ARBA00023136"/>
    </source>
</evidence>